<dbReference type="InterPro" id="IPR036938">
    <property type="entry name" value="PAP2/HPO_sf"/>
</dbReference>
<keyword evidence="4" id="KW-1185">Reference proteome</keyword>
<dbReference type="RefSeq" id="WP_167072529.1">
    <property type="nucleotide sequence ID" value="NZ_JAAOZC010000002.1"/>
</dbReference>
<dbReference type="CDD" id="cd03392">
    <property type="entry name" value="PAP2_like_2"/>
    <property type="match status" value="1"/>
</dbReference>
<dbReference type="InterPro" id="IPR000326">
    <property type="entry name" value="PAP2/HPO"/>
</dbReference>
<dbReference type="SMART" id="SM00014">
    <property type="entry name" value="acidPPc"/>
    <property type="match status" value="1"/>
</dbReference>
<feature type="domain" description="Phosphatidic acid phosphatase type 2/haloperoxidase" evidence="2">
    <location>
        <begin position="95"/>
        <end position="204"/>
    </location>
</feature>
<protein>
    <submittedName>
        <fullName evidence="3">Undecaprenyl-diphosphatase</fullName>
        <ecNumber evidence="3">3.6.1.27</ecNumber>
    </submittedName>
</protein>
<dbReference type="SUPFAM" id="SSF48317">
    <property type="entry name" value="Acid phosphatase/Vanadium-dependent haloperoxidase"/>
    <property type="match status" value="1"/>
</dbReference>
<gene>
    <name evidence="3" type="ORF">FHS31_001284</name>
</gene>
<name>A0ABX0TQ74_9SPHN</name>
<comment type="caution">
    <text evidence="3">The sequence shown here is derived from an EMBL/GenBank/DDBJ whole genome shotgun (WGS) entry which is preliminary data.</text>
</comment>
<proteinExistence type="predicted"/>
<dbReference type="PANTHER" id="PTHR14969:SF13">
    <property type="entry name" value="AT30094P"/>
    <property type="match status" value="1"/>
</dbReference>
<dbReference type="Proteomes" id="UP000727456">
    <property type="component" value="Unassembled WGS sequence"/>
</dbReference>
<feature type="transmembrane region" description="Helical" evidence="1">
    <location>
        <begin position="130"/>
        <end position="153"/>
    </location>
</feature>
<keyword evidence="1" id="KW-0472">Membrane</keyword>
<dbReference type="EC" id="3.6.1.27" evidence="3"/>
<accession>A0ABX0TQ74</accession>
<dbReference type="EMBL" id="JAAOZC010000002">
    <property type="protein sequence ID" value="NIJ07688.1"/>
    <property type="molecule type" value="Genomic_DNA"/>
</dbReference>
<dbReference type="Gene3D" id="1.20.144.10">
    <property type="entry name" value="Phosphatidic acid phosphatase type 2/haloperoxidase"/>
    <property type="match status" value="1"/>
</dbReference>
<keyword evidence="1" id="KW-1133">Transmembrane helix</keyword>
<sequence>MTRRALLWAGAALCAGLFLADAVAIHEHWLRALDEHMLKAWRRSDARHALIGPPWALKAVVGITTMGAGVTRAPLTIAAVLVLALRGRGQQAALLGGTVAAGAVALPLLKLCFDRPRPDFLWHLVTENSWSFPSGHAMGSMILYPLLGGIAGATRGHGRAVALAGLGVALSLAVGATRVMLGVHWVSDVIGGWLIGAAFLCAALAIATPKDRRRS</sequence>
<dbReference type="GO" id="GO:0050380">
    <property type="term" value="F:undecaprenyl-diphosphatase activity"/>
    <property type="evidence" value="ECO:0007669"/>
    <property type="project" value="UniProtKB-EC"/>
</dbReference>
<feature type="transmembrane region" description="Helical" evidence="1">
    <location>
        <begin position="92"/>
        <end position="110"/>
    </location>
</feature>
<dbReference type="PANTHER" id="PTHR14969">
    <property type="entry name" value="SPHINGOSINE-1-PHOSPHATE PHOSPHOHYDROLASE"/>
    <property type="match status" value="1"/>
</dbReference>
<feature type="transmembrane region" description="Helical" evidence="1">
    <location>
        <begin position="160"/>
        <end position="183"/>
    </location>
</feature>
<evidence type="ECO:0000256" key="1">
    <source>
        <dbReference type="SAM" id="Phobius"/>
    </source>
</evidence>
<evidence type="ECO:0000313" key="4">
    <source>
        <dbReference type="Proteomes" id="UP000727456"/>
    </source>
</evidence>
<feature type="transmembrane region" description="Helical" evidence="1">
    <location>
        <begin position="189"/>
        <end position="207"/>
    </location>
</feature>
<dbReference type="Pfam" id="PF01569">
    <property type="entry name" value="PAP2"/>
    <property type="match status" value="1"/>
</dbReference>
<evidence type="ECO:0000313" key="3">
    <source>
        <dbReference type="EMBL" id="NIJ07688.1"/>
    </source>
</evidence>
<keyword evidence="3" id="KW-0378">Hydrolase</keyword>
<feature type="transmembrane region" description="Helical" evidence="1">
    <location>
        <begin position="59"/>
        <end position="85"/>
    </location>
</feature>
<organism evidence="3 4">
    <name type="scientific">Sphingomonas vulcanisoli</name>
    <dbReference type="NCBI Taxonomy" id="1658060"/>
    <lineage>
        <taxon>Bacteria</taxon>
        <taxon>Pseudomonadati</taxon>
        <taxon>Pseudomonadota</taxon>
        <taxon>Alphaproteobacteria</taxon>
        <taxon>Sphingomonadales</taxon>
        <taxon>Sphingomonadaceae</taxon>
        <taxon>Sphingomonas</taxon>
    </lineage>
</organism>
<evidence type="ECO:0000259" key="2">
    <source>
        <dbReference type="SMART" id="SM00014"/>
    </source>
</evidence>
<keyword evidence="1" id="KW-0812">Transmembrane</keyword>
<reference evidence="3 4" key="1">
    <citation type="submission" date="2020-03" db="EMBL/GenBank/DDBJ databases">
        <title>Genomic Encyclopedia of Type Strains, Phase III (KMG-III): the genomes of soil and plant-associated and newly described type strains.</title>
        <authorList>
            <person name="Whitman W."/>
        </authorList>
    </citation>
    <scope>NUCLEOTIDE SEQUENCE [LARGE SCALE GENOMIC DNA]</scope>
    <source>
        <strain evidence="3 4">CECT 8804</strain>
    </source>
</reference>